<feature type="domain" description="Inosine/uridine-preferring nucleoside hydrolase" evidence="3">
    <location>
        <begin position="11"/>
        <end position="90"/>
    </location>
</feature>
<keyword evidence="1" id="KW-0378">Hydrolase</keyword>
<keyword evidence="2" id="KW-0326">Glycosidase</keyword>
<dbReference type="PANTHER" id="PTHR12304">
    <property type="entry name" value="INOSINE-URIDINE PREFERRING NUCLEOSIDE HYDROLASE"/>
    <property type="match status" value="1"/>
</dbReference>
<evidence type="ECO:0000256" key="2">
    <source>
        <dbReference type="ARBA" id="ARBA00023295"/>
    </source>
</evidence>
<dbReference type="PANTHER" id="PTHR12304:SF4">
    <property type="entry name" value="URIDINE NUCLEOSIDASE"/>
    <property type="match status" value="1"/>
</dbReference>
<dbReference type="Gene3D" id="3.90.245.10">
    <property type="entry name" value="Ribonucleoside hydrolase-like"/>
    <property type="match status" value="2"/>
</dbReference>
<sequence>MLPTDLPRMSVVIDTDPGVDDAWAILFLAAQPNVEIVAVGTAHGNVPTAMAAANALRVLDVAGLDRIPVAIGQATPLQQRLETAQFVHGDGTDCARFATSVLDTYVSIYTQVRDSVGCVLHDPLATAIMLDESLATYNELQVVIELAGHSRGATLVDERGFSTGRGGIPDQRLPVRIATTADASVAMERVLRALITLGDRGSAGPAPLV</sequence>
<gene>
    <name evidence="4" type="ORF">SSPO_000140</name>
</gene>
<dbReference type="InterPro" id="IPR001910">
    <property type="entry name" value="Inosine/uridine_hydrolase_dom"/>
</dbReference>
<reference evidence="4 5" key="1">
    <citation type="journal article" date="2020" name="Int. J. Syst. Evol. Microbiol.">
        <title>Reclassification of Streptomyces castelarensis and Streptomyces sporoclivatus as later heterotypic synonyms of Streptomyces antimycoticus.</title>
        <authorList>
            <person name="Komaki H."/>
            <person name="Tamura T."/>
        </authorList>
    </citation>
    <scope>NUCLEOTIDE SEQUENCE [LARGE SCALE GENOMIC DNA]</scope>
    <source>
        <strain evidence="4 5">NBRC 100767</strain>
    </source>
</reference>
<evidence type="ECO:0000313" key="5">
    <source>
        <dbReference type="Proteomes" id="UP000463951"/>
    </source>
</evidence>
<organism evidence="4 5">
    <name type="scientific">Streptomyces antimycoticus</name>
    <dbReference type="NCBI Taxonomy" id="68175"/>
    <lineage>
        <taxon>Bacteria</taxon>
        <taxon>Bacillati</taxon>
        <taxon>Actinomycetota</taxon>
        <taxon>Actinomycetes</taxon>
        <taxon>Kitasatosporales</taxon>
        <taxon>Streptomycetaceae</taxon>
        <taxon>Streptomyces</taxon>
        <taxon>Streptomyces violaceusniger group</taxon>
    </lineage>
</organism>
<dbReference type="Proteomes" id="UP000463951">
    <property type="component" value="Chromosome"/>
</dbReference>
<proteinExistence type="predicted"/>
<evidence type="ECO:0000259" key="3">
    <source>
        <dbReference type="Pfam" id="PF01156"/>
    </source>
</evidence>
<dbReference type="InterPro" id="IPR036452">
    <property type="entry name" value="Ribo_hydro-like"/>
</dbReference>
<evidence type="ECO:0000313" key="4">
    <source>
        <dbReference type="EMBL" id="BBJ37296.1"/>
    </source>
</evidence>
<accession>A0A499UKD2</accession>
<dbReference type="AlphaFoldDB" id="A0A499UKD2"/>
<dbReference type="GO" id="GO:0008477">
    <property type="term" value="F:purine nucleosidase activity"/>
    <property type="evidence" value="ECO:0007669"/>
    <property type="project" value="TreeGrafter"/>
</dbReference>
<evidence type="ECO:0000256" key="1">
    <source>
        <dbReference type="ARBA" id="ARBA00022801"/>
    </source>
</evidence>
<dbReference type="GO" id="GO:0005829">
    <property type="term" value="C:cytosol"/>
    <property type="evidence" value="ECO:0007669"/>
    <property type="project" value="TreeGrafter"/>
</dbReference>
<dbReference type="EMBL" id="AP019620">
    <property type="protein sequence ID" value="BBJ37296.1"/>
    <property type="molecule type" value="Genomic_DNA"/>
</dbReference>
<name>A0A499UKD2_9ACTN</name>
<dbReference type="GO" id="GO:0006152">
    <property type="term" value="P:purine nucleoside catabolic process"/>
    <property type="evidence" value="ECO:0007669"/>
    <property type="project" value="TreeGrafter"/>
</dbReference>
<dbReference type="SUPFAM" id="SSF53590">
    <property type="entry name" value="Nucleoside hydrolase"/>
    <property type="match status" value="2"/>
</dbReference>
<protein>
    <recommendedName>
        <fullName evidence="3">Inosine/uridine-preferring nucleoside hydrolase domain-containing protein</fullName>
    </recommendedName>
</protein>
<dbReference type="Pfam" id="PF01156">
    <property type="entry name" value="IU_nuc_hydro"/>
    <property type="match status" value="2"/>
</dbReference>
<feature type="domain" description="Inosine/uridine-preferring nucleoside hydrolase" evidence="3">
    <location>
        <begin position="94"/>
        <end position="184"/>
    </location>
</feature>
<dbReference type="InterPro" id="IPR023186">
    <property type="entry name" value="IUNH"/>
</dbReference>